<sequence length="54" mass="6234">MTPERIFNDQSPITLEDIYKSILNEKIDALIKEIYDNNKVNFTDSSDKKGEEVA</sequence>
<comment type="caution">
    <text evidence="1">The sequence shown here is derived from an EMBL/GenBank/DDBJ whole genome shotgun (WGS) entry which is preliminary data.</text>
</comment>
<evidence type="ECO:0000313" key="1">
    <source>
        <dbReference type="EMBL" id="KYC62427.1"/>
    </source>
</evidence>
<name>A0A150JYU3_HEYCO</name>
<dbReference type="Proteomes" id="UP000075288">
    <property type="component" value="Unassembled WGS sequence"/>
</dbReference>
<organism evidence="1 2">
    <name type="scientific">Heyndrickxia coagulans</name>
    <name type="common">Weizmannia coagulans</name>
    <dbReference type="NCBI Taxonomy" id="1398"/>
    <lineage>
        <taxon>Bacteria</taxon>
        <taxon>Bacillati</taxon>
        <taxon>Bacillota</taxon>
        <taxon>Bacilli</taxon>
        <taxon>Bacillales</taxon>
        <taxon>Bacillaceae</taxon>
        <taxon>Heyndrickxia</taxon>
    </lineage>
</organism>
<dbReference type="PATRIC" id="fig|1398.26.peg.3088"/>
<proteinExistence type="predicted"/>
<dbReference type="AlphaFoldDB" id="A0A150JYU3"/>
<reference evidence="1 2" key="1">
    <citation type="submission" date="2016-01" db="EMBL/GenBank/DDBJ databases">
        <title>Genome Sequences of Twelve Sporeforming Bacillus Species Isolated from Foods.</title>
        <authorList>
            <person name="Berendsen E.M."/>
            <person name="Wells-Bennik M.H."/>
            <person name="Krawcyk A.O."/>
            <person name="De Jong A."/>
            <person name="Holsappel S."/>
            <person name="Eijlander R.T."/>
            <person name="Kuipers O.P."/>
        </authorList>
    </citation>
    <scope>NUCLEOTIDE SEQUENCE [LARGE SCALE GENOMIC DNA]</scope>
    <source>
        <strain evidence="1 2">B4098</strain>
    </source>
</reference>
<evidence type="ECO:0000313" key="2">
    <source>
        <dbReference type="Proteomes" id="UP000075288"/>
    </source>
</evidence>
<protein>
    <submittedName>
        <fullName evidence="1">Uncharacterized protein</fullName>
    </submittedName>
</protein>
<dbReference type="EMBL" id="LQYG01000049">
    <property type="protein sequence ID" value="KYC62427.1"/>
    <property type="molecule type" value="Genomic_DNA"/>
</dbReference>
<accession>A0A150JYU3</accession>
<gene>
    <name evidence="1" type="ORF">B4098_1834</name>
</gene>